<proteinExistence type="predicted"/>
<keyword evidence="2" id="KW-1185">Reference proteome</keyword>
<gene>
    <name evidence="1" type="primary">AVEN_65616_1</name>
    <name evidence="1" type="ORF">NPIL_30891</name>
</gene>
<name>A0A8X6M8K9_NEPPI</name>
<protein>
    <submittedName>
        <fullName evidence="1">Uncharacterized protein</fullName>
    </submittedName>
</protein>
<dbReference type="Proteomes" id="UP000887013">
    <property type="component" value="Unassembled WGS sequence"/>
</dbReference>
<dbReference type="OrthoDB" id="6460460at2759"/>
<dbReference type="EMBL" id="BMAW01041948">
    <property type="protein sequence ID" value="GFS31553.1"/>
    <property type="molecule type" value="Genomic_DNA"/>
</dbReference>
<reference evidence="1" key="1">
    <citation type="submission" date="2020-08" db="EMBL/GenBank/DDBJ databases">
        <title>Multicomponent nature underlies the extraordinary mechanical properties of spider dragline silk.</title>
        <authorList>
            <person name="Kono N."/>
            <person name="Nakamura H."/>
            <person name="Mori M."/>
            <person name="Yoshida Y."/>
            <person name="Ohtoshi R."/>
            <person name="Malay A.D."/>
            <person name="Moran D.A.P."/>
            <person name="Tomita M."/>
            <person name="Numata K."/>
            <person name="Arakawa K."/>
        </authorList>
    </citation>
    <scope>NUCLEOTIDE SEQUENCE</scope>
</reference>
<evidence type="ECO:0000313" key="1">
    <source>
        <dbReference type="EMBL" id="GFS31553.1"/>
    </source>
</evidence>
<comment type="caution">
    <text evidence="1">The sequence shown here is derived from an EMBL/GenBank/DDBJ whole genome shotgun (WGS) entry which is preliminary data.</text>
</comment>
<dbReference type="AlphaFoldDB" id="A0A8X6M8K9"/>
<accession>A0A8X6M8K9</accession>
<organism evidence="1 2">
    <name type="scientific">Nephila pilipes</name>
    <name type="common">Giant wood spider</name>
    <name type="synonym">Nephila maculata</name>
    <dbReference type="NCBI Taxonomy" id="299642"/>
    <lineage>
        <taxon>Eukaryota</taxon>
        <taxon>Metazoa</taxon>
        <taxon>Ecdysozoa</taxon>
        <taxon>Arthropoda</taxon>
        <taxon>Chelicerata</taxon>
        <taxon>Arachnida</taxon>
        <taxon>Araneae</taxon>
        <taxon>Araneomorphae</taxon>
        <taxon>Entelegynae</taxon>
        <taxon>Araneoidea</taxon>
        <taxon>Nephilidae</taxon>
        <taxon>Nephila</taxon>
    </lineage>
</organism>
<evidence type="ECO:0000313" key="2">
    <source>
        <dbReference type="Proteomes" id="UP000887013"/>
    </source>
</evidence>
<sequence length="167" mass="19260">MNFSLSDSLHTSHFHINRPFHEHSIAFLCTLFPGGVERLLLVQNGSKKVVHWEEAGVCVKDRFSNKKWGVPIRVTGWKFLNCLIPLGTRHEPTEDETPLYLTLYGDKKLYVKEGISERDRCCPFQCIRDELYVLSRQQQNVMNQLKEAKKELKNGMLLETKIGQGEG</sequence>